<evidence type="ECO:0000256" key="6">
    <source>
        <dbReference type="ARBA" id="ARBA00022822"/>
    </source>
</evidence>
<evidence type="ECO:0000256" key="7">
    <source>
        <dbReference type="ARBA" id="ARBA00023141"/>
    </source>
</evidence>
<proteinExistence type="inferred from homology"/>
<dbReference type="InterPro" id="IPR044643">
    <property type="entry name" value="TrpF_fam"/>
</dbReference>
<comment type="catalytic activity">
    <reaction evidence="1 9">
        <text>N-(5-phospho-beta-D-ribosyl)anthranilate = 1-(2-carboxyphenylamino)-1-deoxy-D-ribulose 5-phosphate</text>
        <dbReference type="Rhea" id="RHEA:21540"/>
        <dbReference type="ChEBI" id="CHEBI:18277"/>
        <dbReference type="ChEBI" id="CHEBI:58613"/>
        <dbReference type="EC" id="5.3.1.24"/>
    </reaction>
</comment>
<dbReference type="PANTHER" id="PTHR42894">
    <property type="entry name" value="N-(5'-PHOSPHORIBOSYL)ANTHRANILATE ISOMERASE"/>
    <property type="match status" value="1"/>
</dbReference>
<protein>
    <recommendedName>
        <fullName evidence="4 9">N-(5'-phosphoribosyl)anthranilate isomerase</fullName>
        <shortName evidence="9">PRAI</shortName>
        <ecNumber evidence="3 9">5.3.1.24</ecNumber>
    </recommendedName>
</protein>
<name>A0A2S8ACJ3_9FLAO</name>
<comment type="pathway">
    <text evidence="2 9">Amino-acid biosynthesis; L-tryptophan biosynthesis; L-tryptophan from chorismate: step 3/5.</text>
</comment>
<evidence type="ECO:0000256" key="5">
    <source>
        <dbReference type="ARBA" id="ARBA00022605"/>
    </source>
</evidence>
<dbReference type="Pfam" id="PF00697">
    <property type="entry name" value="PRAI"/>
    <property type="match status" value="1"/>
</dbReference>
<dbReference type="GO" id="GO:0004640">
    <property type="term" value="F:phosphoribosylanthranilate isomerase activity"/>
    <property type="evidence" value="ECO:0007669"/>
    <property type="project" value="UniProtKB-UniRule"/>
</dbReference>
<gene>
    <name evidence="9" type="primary">trpF</name>
    <name evidence="11" type="ORF">C4S77_06245</name>
</gene>
<dbReference type="SUPFAM" id="SSF51366">
    <property type="entry name" value="Ribulose-phoshate binding barrel"/>
    <property type="match status" value="1"/>
</dbReference>
<evidence type="ECO:0000256" key="2">
    <source>
        <dbReference type="ARBA" id="ARBA00004664"/>
    </source>
</evidence>
<dbReference type="EMBL" id="PSZM01000037">
    <property type="protein sequence ID" value="PQL92619.1"/>
    <property type="molecule type" value="Genomic_DNA"/>
</dbReference>
<evidence type="ECO:0000256" key="8">
    <source>
        <dbReference type="ARBA" id="ARBA00023235"/>
    </source>
</evidence>
<evidence type="ECO:0000256" key="4">
    <source>
        <dbReference type="ARBA" id="ARBA00022272"/>
    </source>
</evidence>
<dbReference type="OrthoDB" id="9786954at2"/>
<evidence type="ECO:0000256" key="1">
    <source>
        <dbReference type="ARBA" id="ARBA00001164"/>
    </source>
</evidence>
<comment type="similarity">
    <text evidence="9">Belongs to the TrpF family.</text>
</comment>
<dbReference type="UniPathway" id="UPA00035">
    <property type="reaction ID" value="UER00042"/>
</dbReference>
<feature type="domain" description="N-(5'phosphoribosyl) anthranilate isomerase (PRAI)" evidence="10">
    <location>
        <begin position="4"/>
        <end position="204"/>
    </location>
</feature>
<keyword evidence="12" id="KW-1185">Reference proteome</keyword>
<organism evidence="11 12">
    <name type="scientific">Apibacter adventoris</name>
    <dbReference type="NCBI Taxonomy" id="1679466"/>
    <lineage>
        <taxon>Bacteria</taxon>
        <taxon>Pseudomonadati</taxon>
        <taxon>Bacteroidota</taxon>
        <taxon>Flavobacteriia</taxon>
        <taxon>Flavobacteriales</taxon>
        <taxon>Weeksellaceae</taxon>
        <taxon>Apibacter</taxon>
    </lineage>
</organism>
<dbReference type="CDD" id="cd00405">
    <property type="entry name" value="PRAI"/>
    <property type="match status" value="1"/>
</dbReference>
<evidence type="ECO:0000313" key="11">
    <source>
        <dbReference type="EMBL" id="PQL92619.1"/>
    </source>
</evidence>
<keyword evidence="8 9" id="KW-0413">Isomerase</keyword>
<dbReference type="InterPro" id="IPR011060">
    <property type="entry name" value="RibuloseP-bd_barrel"/>
</dbReference>
<comment type="caution">
    <text evidence="11">The sequence shown here is derived from an EMBL/GenBank/DDBJ whole genome shotgun (WGS) entry which is preliminary data.</text>
</comment>
<evidence type="ECO:0000313" key="12">
    <source>
        <dbReference type="Proteomes" id="UP000238042"/>
    </source>
</evidence>
<dbReference type="GO" id="GO:0000162">
    <property type="term" value="P:L-tryptophan biosynthetic process"/>
    <property type="evidence" value="ECO:0007669"/>
    <property type="project" value="UniProtKB-UniRule"/>
</dbReference>
<dbReference type="HAMAP" id="MF_00135">
    <property type="entry name" value="PRAI"/>
    <property type="match status" value="1"/>
</dbReference>
<dbReference type="RefSeq" id="WP_105246834.1">
    <property type="nucleotide sequence ID" value="NZ_PSZM01000037.1"/>
</dbReference>
<dbReference type="AlphaFoldDB" id="A0A2S8ACJ3"/>
<dbReference type="InterPro" id="IPR013785">
    <property type="entry name" value="Aldolase_TIM"/>
</dbReference>
<dbReference type="EC" id="5.3.1.24" evidence="3 9"/>
<dbReference type="Gene3D" id="3.20.20.70">
    <property type="entry name" value="Aldolase class I"/>
    <property type="match status" value="1"/>
</dbReference>
<evidence type="ECO:0000256" key="9">
    <source>
        <dbReference type="HAMAP-Rule" id="MF_00135"/>
    </source>
</evidence>
<reference evidence="11 12" key="1">
    <citation type="submission" date="2018-02" db="EMBL/GenBank/DDBJ databases">
        <title>Genome sequences of Apibacter spp., gut symbionts of Asian honey bees.</title>
        <authorList>
            <person name="Kwong W.K."/>
            <person name="Steele M.I."/>
            <person name="Moran N.A."/>
        </authorList>
    </citation>
    <scope>NUCLEOTIDE SEQUENCE [LARGE SCALE GENOMIC DNA]</scope>
    <source>
        <strain evidence="12">wkB301</strain>
    </source>
</reference>
<evidence type="ECO:0000259" key="10">
    <source>
        <dbReference type="Pfam" id="PF00697"/>
    </source>
</evidence>
<keyword evidence="5 9" id="KW-0028">Amino-acid biosynthesis</keyword>
<keyword evidence="7 9" id="KW-0057">Aromatic amino acid biosynthesis</keyword>
<keyword evidence="6 9" id="KW-0822">Tryptophan biosynthesis</keyword>
<dbReference type="Proteomes" id="UP000238042">
    <property type="component" value="Unassembled WGS sequence"/>
</dbReference>
<accession>A0A2S8ACJ3</accession>
<evidence type="ECO:0000256" key="3">
    <source>
        <dbReference type="ARBA" id="ARBA00012572"/>
    </source>
</evidence>
<dbReference type="PANTHER" id="PTHR42894:SF1">
    <property type="entry name" value="N-(5'-PHOSPHORIBOSYL)ANTHRANILATE ISOMERASE"/>
    <property type="match status" value="1"/>
</dbReference>
<sequence length="210" mass="24054">MKIKVCGMKNPNNIEELSSLSINYMGFIFYPKSPRYIAGLKPEILNILSDSTKRVGVFVNEKVASLFKTIEKYGLDAVQLHGNETPQYCEDLIETFPEITIIKALSISDIKDIEKTNEYEELCDYFLFDTKTSQYGGSGQKFNWEILNSYKGNKPFFLSGGISMEDIEEIKNIQHPNLYGLDLNSKFESEPGLKDLYLVKKFIKKIKNTQ</sequence>
<dbReference type="InterPro" id="IPR001240">
    <property type="entry name" value="PRAI_dom"/>
</dbReference>